<evidence type="ECO:0000256" key="3">
    <source>
        <dbReference type="ARBA" id="ARBA00022692"/>
    </source>
</evidence>
<gene>
    <name evidence="6" type="ORF">AFUS01_LOCUS43775</name>
</gene>
<evidence type="ECO:0000313" key="7">
    <source>
        <dbReference type="Proteomes" id="UP000708208"/>
    </source>
</evidence>
<name>A0A8J2LJH1_9HEXA</name>
<evidence type="ECO:0008006" key="8">
    <source>
        <dbReference type="Google" id="ProtNLM"/>
    </source>
</evidence>
<comment type="caution">
    <text evidence="6">The sequence shown here is derived from an EMBL/GenBank/DDBJ whole genome shotgun (WGS) entry which is preliminary data.</text>
</comment>
<keyword evidence="3" id="KW-0812">Transmembrane</keyword>
<dbReference type="InterPro" id="IPR007014">
    <property type="entry name" value="FUN14"/>
</dbReference>
<evidence type="ECO:0000256" key="2">
    <source>
        <dbReference type="ARBA" id="ARBA00009160"/>
    </source>
</evidence>
<evidence type="ECO:0000256" key="1">
    <source>
        <dbReference type="ARBA" id="ARBA00004374"/>
    </source>
</evidence>
<evidence type="ECO:0000256" key="5">
    <source>
        <dbReference type="ARBA" id="ARBA00023136"/>
    </source>
</evidence>
<proteinExistence type="inferred from homology"/>
<comment type="subcellular location">
    <subcellularLocation>
        <location evidence="1">Mitochondrion outer membrane</location>
        <topology evidence="1">Multi-pass membrane protein</topology>
    </subcellularLocation>
</comment>
<dbReference type="GO" id="GO:0005741">
    <property type="term" value="C:mitochondrial outer membrane"/>
    <property type="evidence" value="ECO:0007669"/>
    <property type="project" value="UniProtKB-SubCell"/>
</dbReference>
<accession>A0A8J2LJH1</accession>
<keyword evidence="7" id="KW-1185">Reference proteome</keyword>
<evidence type="ECO:0000313" key="6">
    <source>
        <dbReference type="EMBL" id="CAG7834249.1"/>
    </source>
</evidence>
<dbReference type="PANTHER" id="PTHR21346:SF0">
    <property type="entry name" value="RE45833P"/>
    <property type="match status" value="1"/>
</dbReference>
<organism evidence="6 7">
    <name type="scientific">Allacma fusca</name>
    <dbReference type="NCBI Taxonomy" id="39272"/>
    <lineage>
        <taxon>Eukaryota</taxon>
        <taxon>Metazoa</taxon>
        <taxon>Ecdysozoa</taxon>
        <taxon>Arthropoda</taxon>
        <taxon>Hexapoda</taxon>
        <taxon>Collembola</taxon>
        <taxon>Symphypleona</taxon>
        <taxon>Sminthuridae</taxon>
        <taxon>Allacma</taxon>
    </lineage>
</organism>
<keyword evidence="4" id="KW-1133">Transmembrane helix</keyword>
<dbReference type="AlphaFoldDB" id="A0A8J2LJH1"/>
<keyword evidence="5" id="KW-0472">Membrane</keyword>
<comment type="similarity">
    <text evidence="2">Belongs to the FUN14 family.</text>
</comment>
<dbReference type="Pfam" id="PF04930">
    <property type="entry name" value="FUN14"/>
    <property type="match status" value="1"/>
</dbReference>
<dbReference type="EMBL" id="CAJVCH010570173">
    <property type="protein sequence ID" value="CAG7834249.1"/>
    <property type="molecule type" value="Genomic_DNA"/>
</dbReference>
<dbReference type="OrthoDB" id="163794at2759"/>
<reference evidence="6" key="1">
    <citation type="submission" date="2021-06" db="EMBL/GenBank/DDBJ databases">
        <authorList>
            <person name="Hodson N. C."/>
            <person name="Mongue J. A."/>
            <person name="Jaron S. K."/>
        </authorList>
    </citation>
    <scope>NUCLEOTIDE SEQUENCE</scope>
</reference>
<protein>
    <recommendedName>
        <fullName evidence="8">FUN14 domain-containing protein 1</fullName>
    </recommendedName>
</protein>
<sequence>MPSKNSDSGVTILELGDDENKKILKQIAIGGVSGWLTGFVSMKVGKVAATAIGGALIILQVANHKGYIKINWSRVNRDVEKVKTKLQEEATGKKADWTEKVRGMLQDSTYGTLEKKLEAKTTEIVGKQRRWFHSLVGKEDEDRVVTDVALYTGSFVLGFGLGVITGN</sequence>
<dbReference type="Proteomes" id="UP000708208">
    <property type="component" value="Unassembled WGS sequence"/>
</dbReference>
<dbReference type="PANTHER" id="PTHR21346">
    <property type="entry name" value="FUN14 DOMAIN CONTAINING"/>
    <property type="match status" value="1"/>
</dbReference>
<dbReference type="GO" id="GO:0000422">
    <property type="term" value="P:autophagy of mitochondrion"/>
    <property type="evidence" value="ECO:0007669"/>
    <property type="project" value="TreeGrafter"/>
</dbReference>
<evidence type="ECO:0000256" key="4">
    <source>
        <dbReference type="ARBA" id="ARBA00022989"/>
    </source>
</evidence>